<dbReference type="AlphaFoldDB" id="A0A7R8CWR9"/>
<evidence type="ECO:0000313" key="1">
    <source>
        <dbReference type="EMBL" id="CAF2906154.1"/>
    </source>
</evidence>
<dbReference type="Proteomes" id="UP000675881">
    <property type="component" value="Chromosome 3"/>
</dbReference>
<accession>A0A7R8CWR9</accession>
<protein>
    <submittedName>
        <fullName evidence="1">(salmon louse) hypothetical protein</fullName>
    </submittedName>
</protein>
<evidence type="ECO:0000313" key="2">
    <source>
        <dbReference type="Proteomes" id="UP000675881"/>
    </source>
</evidence>
<reference evidence="1" key="1">
    <citation type="submission" date="2021-02" db="EMBL/GenBank/DDBJ databases">
        <authorList>
            <person name="Bekaert M."/>
        </authorList>
    </citation>
    <scope>NUCLEOTIDE SEQUENCE</scope>
    <source>
        <strain evidence="1">IoA-00</strain>
    </source>
</reference>
<sequence>MGESVKKILTCALTEFFPWSILIINLIHSQATHGDGDPGRISVVVKRVPIYRRSSSFSDLVYRNRVHKKPFKLRNENNGPRHKYFDHKEIFQNWEKRHPRVVVHKPIKNYEIQSVTTTPPPHYKESLNIDEPDSPYGLIHKLFPIEDNEIAVTNIEELPEDLDPEEVWLSDGNLLVLKGGFPTVKTNNEKKELKTSKTRFSYKKNKAFKPSKRLHYLDPRVKMFSVPRKRRRISFKRRYLKNKSI</sequence>
<organism evidence="1 2">
    <name type="scientific">Lepeophtheirus salmonis</name>
    <name type="common">Salmon louse</name>
    <name type="synonym">Caligus salmonis</name>
    <dbReference type="NCBI Taxonomy" id="72036"/>
    <lineage>
        <taxon>Eukaryota</taxon>
        <taxon>Metazoa</taxon>
        <taxon>Ecdysozoa</taxon>
        <taxon>Arthropoda</taxon>
        <taxon>Crustacea</taxon>
        <taxon>Multicrustacea</taxon>
        <taxon>Hexanauplia</taxon>
        <taxon>Copepoda</taxon>
        <taxon>Siphonostomatoida</taxon>
        <taxon>Caligidae</taxon>
        <taxon>Lepeophtheirus</taxon>
    </lineage>
</organism>
<proteinExistence type="predicted"/>
<gene>
    <name evidence="1" type="ORF">LSAA_7729</name>
</gene>
<dbReference type="EMBL" id="HG994582">
    <property type="protein sequence ID" value="CAF2906154.1"/>
    <property type="molecule type" value="Genomic_DNA"/>
</dbReference>
<keyword evidence="2" id="KW-1185">Reference proteome</keyword>
<name>A0A7R8CWR9_LEPSM</name>